<gene>
    <name evidence="1" type="ORF">GCM10025778_05900</name>
</gene>
<organism evidence="1 2">
    <name type="scientific">Paeniglutamicibacter antarcticus</name>
    <dbReference type="NCBI Taxonomy" id="494023"/>
    <lineage>
        <taxon>Bacteria</taxon>
        <taxon>Bacillati</taxon>
        <taxon>Actinomycetota</taxon>
        <taxon>Actinomycetes</taxon>
        <taxon>Micrococcales</taxon>
        <taxon>Micrococcaceae</taxon>
        <taxon>Paeniglutamicibacter</taxon>
    </lineage>
</organism>
<proteinExistence type="predicted"/>
<evidence type="ECO:0000313" key="2">
    <source>
        <dbReference type="Proteomes" id="UP001501257"/>
    </source>
</evidence>
<name>A0ABP9TM33_9MICC</name>
<sequence length="78" mass="8752">MSSVHYVAYDRCEFGEIRSSLHVGTARWVFSHGIEVGAALPLRVIHHVPPVSASVDVGRDESWHILHDSISRFDQNVD</sequence>
<dbReference type="EMBL" id="BAABLK010000009">
    <property type="protein sequence ID" value="GAA5226060.1"/>
    <property type="molecule type" value="Genomic_DNA"/>
</dbReference>
<dbReference type="Proteomes" id="UP001501257">
    <property type="component" value="Unassembled WGS sequence"/>
</dbReference>
<reference evidence="2" key="1">
    <citation type="journal article" date="2019" name="Int. J. Syst. Evol. Microbiol.">
        <title>The Global Catalogue of Microorganisms (GCM) 10K type strain sequencing project: providing services to taxonomists for standard genome sequencing and annotation.</title>
        <authorList>
            <consortium name="The Broad Institute Genomics Platform"/>
            <consortium name="The Broad Institute Genome Sequencing Center for Infectious Disease"/>
            <person name="Wu L."/>
            <person name="Ma J."/>
        </authorList>
    </citation>
    <scope>NUCLEOTIDE SEQUENCE [LARGE SCALE GENOMIC DNA]</scope>
    <source>
        <strain evidence="2">JCM 18952</strain>
    </source>
</reference>
<keyword evidence="2" id="KW-1185">Reference proteome</keyword>
<comment type="caution">
    <text evidence="1">The sequence shown here is derived from an EMBL/GenBank/DDBJ whole genome shotgun (WGS) entry which is preliminary data.</text>
</comment>
<accession>A0ABP9TM33</accession>
<evidence type="ECO:0000313" key="1">
    <source>
        <dbReference type="EMBL" id="GAA5226060.1"/>
    </source>
</evidence>
<protein>
    <submittedName>
        <fullName evidence="1">Uncharacterized protein</fullName>
    </submittedName>
</protein>